<dbReference type="Proteomes" id="UP000007014">
    <property type="component" value="Chromosome 18"/>
</dbReference>
<reference evidence="3 4" key="1">
    <citation type="journal article" date="2004" name="Nature">
        <title>Genome sequence of the ultrasmall unicellular red alga Cyanidioschyzon merolae 10D.</title>
        <authorList>
            <person name="Matsuzaki M."/>
            <person name="Misumi O."/>
            <person name="Shin-i T."/>
            <person name="Maruyama S."/>
            <person name="Takahara M."/>
            <person name="Miyagishima S."/>
            <person name="Mori T."/>
            <person name="Nishida K."/>
            <person name="Yagisawa F."/>
            <person name="Nishida K."/>
            <person name="Yoshida Y."/>
            <person name="Nishimura Y."/>
            <person name="Nakao S."/>
            <person name="Kobayashi T."/>
            <person name="Momoyama Y."/>
            <person name="Higashiyama T."/>
            <person name="Minoda A."/>
            <person name="Sano M."/>
            <person name="Nomoto H."/>
            <person name="Oishi K."/>
            <person name="Hayashi H."/>
            <person name="Ohta F."/>
            <person name="Nishizaka S."/>
            <person name="Haga S."/>
            <person name="Miura S."/>
            <person name="Morishita T."/>
            <person name="Kabeya Y."/>
            <person name="Terasawa K."/>
            <person name="Suzuki Y."/>
            <person name="Ishii Y."/>
            <person name="Asakawa S."/>
            <person name="Takano H."/>
            <person name="Ohta N."/>
            <person name="Kuroiwa H."/>
            <person name="Tanaka K."/>
            <person name="Shimizu N."/>
            <person name="Sugano S."/>
            <person name="Sato N."/>
            <person name="Nozaki H."/>
            <person name="Ogasawara N."/>
            <person name="Kohara Y."/>
            <person name="Kuroiwa T."/>
        </authorList>
    </citation>
    <scope>NUCLEOTIDE SEQUENCE [LARGE SCALE GENOMIC DNA]</scope>
    <source>
        <strain evidence="3 4">10D</strain>
    </source>
</reference>
<dbReference type="GO" id="GO:0080153">
    <property type="term" value="P:negative regulation of reductive pentose-phosphate cycle"/>
    <property type="evidence" value="ECO:0007669"/>
    <property type="project" value="TreeGrafter"/>
</dbReference>
<organism evidence="3 4">
    <name type="scientific">Cyanidioschyzon merolae (strain NIES-3377 / 10D)</name>
    <name type="common">Unicellular red alga</name>
    <dbReference type="NCBI Taxonomy" id="280699"/>
    <lineage>
        <taxon>Eukaryota</taxon>
        <taxon>Rhodophyta</taxon>
        <taxon>Bangiophyceae</taxon>
        <taxon>Cyanidiales</taxon>
        <taxon>Cyanidiaceae</taxon>
        <taxon>Cyanidioschyzon</taxon>
    </lineage>
</organism>
<dbReference type="InterPro" id="IPR039314">
    <property type="entry name" value="CP12-like"/>
</dbReference>
<dbReference type="AlphaFoldDB" id="M1V6V0"/>
<reference evidence="3 4" key="2">
    <citation type="journal article" date="2007" name="BMC Biol.">
        <title>A 100%-complete sequence reveals unusually simple genomic features in the hot-spring red alga Cyanidioschyzon merolae.</title>
        <authorList>
            <person name="Nozaki H."/>
            <person name="Takano H."/>
            <person name="Misumi O."/>
            <person name="Terasawa K."/>
            <person name="Matsuzaki M."/>
            <person name="Maruyama S."/>
            <person name="Nishida K."/>
            <person name="Yagisawa F."/>
            <person name="Yoshida Y."/>
            <person name="Fujiwara T."/>
            <person name="Takio S."/>
            <person name="Tamura K."/>
            <person name="Chung S.J."/>
            <person name="Nakamura S."/>
            <person name="Kuroiwa H."/>
            <person name="Tanaka K."/>
            <person name="Sato N."/>
            <person name="Kuroiwa T."/>
        </authorList>
    </citation>
    <scope>NUCLEOTIDE SEQUENCE [LARGE SCALE GENOMIC DNA]</scope>
    <source>
        <strain evidence="3 4">10D</strain>
    </source>
</reference>
<dbReference type="InterPro" id="IPR003823">
    <property type="entry name" value="CP12_dom"/>
</dbReference>
<dbReference type="PANTHER" id="PTHR33921">
    <property type="entry name" value="CALVIN CYCLE PROTEIN CP12-2, CHLOROPLASTIC"/>
    <property type="match status" value="1"/>
</dbReference>
<feature type="coiled-coil region" evidence="1">
    <location>
        <begin position="42"/>
        <end position="76"/>
    </location>
</feature>
<keyword evidence="1" id="KW-0175">Coiled coil</keyword>
<dbReference type="Gramene" id="CMR315CT">
    <property type="protein sequence ID" value="CMR315CT"/>
    <property type="gene ID" value="CMR315C"/>
</dbReference>
<protein>
    <submittedName>
        <fullName evidence="3">CP12 protein, chloroplast</fullName>
    </submittedName>
</protein>
<dbReference type="STRING" id="280699.M1V6V0"/>
<proteinExistence type="predicted"/>
<dbReference type="EMBL" id="AP006500">
    <property type="protein sequence ID" value="BAM82525.1"/>
    <property type="molecule type" value="Genomic_DNA"/>
</dbReference>
<keyword evidence="4" id="KW-1185">Reference proteome</keyword>
<dbReference type="RefSeq" id="XP_005538561.1">
    <property type="nucleotide sequence ID" value="XM_005538504.1"/>
</dbReference>
<evidence type="ECO:0000313" key="3">
    <source>
        <dbReference type="EMBL" id="BAM82525.1"/>
    </source>
</evidence>
<dbReference type="eggNOG" id="ENOG502SCXW">
    <property type="taxonomic scope" value="Eukaryota"/>
</dbReference>
<feature type="domain" description="CP12" evidence="2">
    <location>
        <begin position="52"/>
        <end position="122"/>
    </location>
</feature>
<sequence length="122" mass="13812">MKAAFLIVPSNATHFSSVSVSKTRATFAVRRTFLRTRKTTRVAALRMANEKLNTQIQEAIKNAEDAAKKYGKASKEAKVAWDFVEELEAERSHQAANKQSEDPLEKYCNEVPEADECRVYED</sequence>
<dbReference type="KEGG" id="cme:CYME_CMR315C"/>
<dbReference type="SMART" id="SM01093">
    <property type="entry name" value="CP12"/>
    <property type="match status" value="1"/>
</dbReference>
<dbReference type="GeneID" id="16996922"/>
<dbReference type="HOGENOM" id="CLU_137076_0_0_1"/>
<evidence type="ECO:0000313" key="4">
    <source>
        <dbReference type="Proteomes" id="UP000007014"/>
    </source>
</evidence>
<dbReference type="Pfam" id="PF02672">
    <property type="entry name" value="CP12"/>
    <property type="match status" value="1"/>
</dbReference>
<evidence type="ECO:0000259" key="2">
    <source>
        <dbReference type="SMART" id="SM01093"/>
    </source>
</evidence>
<dbReference type="GO" id="GO:0009507">
    <property type="term" value="C:chloroplast"/>
    <property type="evidence" value="ECO:0007669"/>
    <property type="project" value="TreeGrafter"/>
</dbReference>
<gene>
    <name evidence="3" type="ORF">CYME_CMR315C</name>
</gene>
<dbReference type="OrthoDB" id="4362at2759"/>
<evidence type="ECO:0000256" key="1">
    <source>
        <dbReference type="SAM" id="Coils"/>
    </source>
</evidence>
<accession>M1V6V0</accession>
<dbReference type="PANTHER" id="PTHR33921:SF15">
    <property type="entry name" value="CALVIN CYCLE PROTEIN CP12-2, CHLOROPLASTIC"/>
    <property type="match status" value="1"/>
</dbReference>
<name>M1V6V0_CYAM1</name>
<dbReference type="OMA" id="CPWKTSY"/>